<feature type="region of interest" description="Disordered" evidence="7">
    <location>
        <begin position="505"/>
        <end position="565"/>
    </location>
</feature>
<dbReference type="PATRIC" id="fig|1454004.3.peg.1670"/>
<comment type="caution">
    <text evidence="10">The sequence shown here is derived from an EMBL/GenBank/DDBJ whole genome shotgun (WGS) entry which is preliminary data.</text>
</comment>
<dbReference type="GO" id="GO:0009289">
    <property type="term" value="C:pilus"/>
    <property type="evidence" value="ECO:0007669"/>
    <property type="project" value="UniProtKB-SubCell"/>
</dbReference>
<feature type="compositionally biased region" description="Basic and acidic residues" evidence="7">
    <location>
        <begin position="551"/>
        <end position="560"/>
    </location>
</feature>
<feature type="domain" description="PilY1 beta-propeller" evidence="9">
    <location>
        <begin position="1425"/>
        <end position="1743"/>
    </location>
</feature>
<keyword evidence="4" id="KW-0479">Metal-binding</keyword>
<evidence type="ECO:0000256" key="5">
    <source>
        <dbReference type="ARBA" id="ARBA00022837"/>
    </source>
</evidence>
<evidence type="ECO:0000256" key="3">
    <source>
        <dbReference type="ARBA" id="ARBA00022558"/>
    </source>
</evidence>
<dbReference type="Proteomes" id="UP000022141">
    <property type="component" value="Unassembled WGS sequence"/>
</dbReference>
<dbReference type="GO" id="GO:0046872">
    <property type="term" value="F:metal ion binding"/>
    <property type="evidence" value="ECO:0007669"/>
    <property type="project" value="UniProtKB-KW"/>
</dbReference>
<dbReference type="EMBL" id="JEMY01000017">
    <property type="protein sequence ID" value="EXI89298.1"/>
    <property type="molecule type" value="Genomic_DNA"/>
</dbReference>
<dbReference type="eggNOG" id="COG3419">
    <property type="taxonomic scope" value="Bacteria"/>
</dbReference>
<keyword evidence="8" id="KW-0732">Signal</keyword>
<evidence type="ECO:0000256" key="2">
    <source>
        <dbReference type="ARBA" id="ARBA00008387"/>
    </source>
</evidence>
<proteinExistence type="inferred from homology"/>
<evidence type="ECO:0000256" key="4">
    <source>
        <dbReference type="ARBA" id="ARBA00022723"/>
    </source>
</evidence>
<dbReference type="eggNOG" id="COG2304">
    <property type="taxonomic scope" value="Bacteria"/>
</dbReference>
<name>A0A011P2V3_ACCRE</name>
<dbReference type="InterPro" id="IPR011047">
    <property type="entry name" value="Quinoprotein_ADH-like_sf"/>
</dbReference>
<comment type="similarity">
    <text evidence="2">Belongs to the PilY1 family.</text>
</comment>
<dbReference type="InterPro" id="IPR008707">
    <property type="entry name" value="B-propeller_PilY1"/>
</dbReference>
<dbReference type="Pfam" id="PF05567">
    <property type="entry name" value="T4P_PilY1"/>
    <property type="match status" value="1"/>
</dbReference>
<evidence type="ECO:0000259" key="9">
    <source>
        <dbReference type="Pfam" id="PF05567"/>
    </source>
</evidence>
<organism evidence="10 11">
    <name type="scientific">Accumulibacter regalis</name>
    <dbReference type="NCBI Taxonomy" id="522306"/>
    <lineage>
        <taxon>Bacteria</taxon>
        <taxon>Pseudomonadati</taxon>
        <taxon>Pseudomonadota</taxon>
        <taxon>Betaproteobacteria</taxon>
        <taxon>Candidatus Accumulibacter</taxon>
    </lineage>
</organism>
<keyword evidence="3" id="KW-1029">Fimbrium biogenesis</keyword>
<evidence type="ECO:0000313" key="10">
    <source>
        <dbReference type="EMBL" id="EXI89298.1"/>
    </source>
</evidence>
<evidence type="ECO:0000256" key="1">
    <source>
        <dbReference type="ARBA" id="ARBA00004561"/>
    </source>
</evidence>
<dbReference type="SMART" id="SM00564">
    <property type="entry name" value="PQQ"/>
    <property type="match status" value="2"/>
</dbReference>
<evidence type="ECO:0000256" key="7">
    <source>
        <dbReference type="SAM" id="MobiDB-lite"/>
    </source>
</evidence>
<sequence>MRSDSLKWRAIAAAALLILARGAQAQPTQLANAPMSSASSIEISTNILFVLDDSLSMTKEYLPDWAEPTAARPLPLSWTRNPGFNGIAYNPAVRYIPPKYFAVDGAADTTTYPSQTSAQSGAWTAVKDDGYGVQSAAMVNLIGNAYYFTTVVGEYCTNRSLRVCVAASAASDAYPFPARLRWCRTAADAVDAAPADGTCQATQIEPSPPPPATATNVSYDFPRMPSPRTSTITISGNSNTSVTNVTVDGRIILSAATTGTSNSTTMAANIASRINDCSFALSGACQVAGYRAVSAGRVVTVTSPLNNSTAPVITQSNANAMSFTTTSFARPGSNQAPGENLLTIIYPTVTSYPKGDKRTDCAGDTTCTYAEEMTNYANWWAYYRTRMQTMKTATSLSFEPTDQRQRIGYMSINNNTGSDFQNIESFTAAQKRAWYDKLFAAVPNRNTPLRVALSNAGRLYSGQLNGSTFNGVSVVDPVQYYCQKNVTILSTDGYWNEGAGFRWDGASAIGDQDGPGLEERPQLDGGGPQDQETRTQTTRTRTPTLATQSHTRIEQTRARTSELQTRTNSILQANNYVWQERTSLLQRRTGPLQSRTRPLEIIRRDRVEVQTSQLRRATGQLQMVTSLLQQQLTQVQQRTSSNGGTSFGAWSNVASCTPVTNGTNRVDCQTLAQTGWTGVSACSTINGGTRINNPGTDSQTTTYTTDSQCRYSSPSTTNVTSCTASGTASSGPNYTGNLVTCSMVWSQGQDATTTCNESATEICWYSGWSGWTAWSGPGSCTDQPQSTGPSFTQVVARNCQTSWAQAWQTADASGCTPVPNSVLCQFGAWTAWTDNPSCVPVAAPTGDVSSATPPPVECQVNGALEVGVSLCTPVSSGAIQTQCSYTDWGPWTEVGSCTPVPQSAGQGVARECQQVWTGYNNAATCVPSATTLCQYVFTDWTATTSCTATTPASPLVPNARQCQYTAWSAYADANSCTEAPRSGRPAVAVQCSTRLISNWTDTNGCTPGTSNTGLITLCGALTVPPPQVDFVPPDTCVEELPDAATNGGVGVTCHTERSGPTNVAQCTRQDPVAGNNYLQIACDVASLGPTPDTLADVAEYYWKTDLRDSVTIPGSCSGGPVVAGGVTTYNDVCYNDPDAQPTGQHMTTYTLGLGASGLMQYNPNYLSRAETSGDFYSIREGLTADPSTGVCPWQRSGPCNWPKPESDKQTNIDDLWHAAVNGRGIYFSASDPSTLAAGISDALSNIEIQAGALAAVAVVSPNLVADANGFFEVSFKVGEWSGDVVKRTINGSTGALSALPAEGEAHVSPGWSARERLDNKVATDGYASRKIYTYNPGGESVADAANNLKFFTWANLTTAQRAYFATDALAGNLSQFCSTGTICLTATTQTAASGEPLVNFLRGDTSNQGSAIDTSAYYRQRTHILGDIVGSEAAYVQASPWNYADAQYGAFRTANHTRTGMIYIGANDGMLHAFNATSGAEEWAYIPAVVIPKLAKLADKSYHLEGAHQFTVDGTPVMGDICISDCGTSSAVWKTILVGGLNNGGRGYYALDVTDPVAPKALWEFTQDSNENLGYSYGNPVISKLKDGTWVVMVTSGYNNISPGDGGGHLFVLNASTGALIRTISTGVGDTTTPSGLSRISAWANFPDNNNTTQRIYGGDQFGNLWRFDVNGDIPLVADPPVYDAQRLATLKDADGVAQPITTKPELGKVSSHPVVFVATGQLLGSDDLGTTQKQSMYAIKDRLLDSDYGSPRPLTPAQTIPTPGTFVAQTLTSGTCPEGNAYCTSGDSIVTSSNNAVDFNTHDGWYIDFPVFGERVNTEMRLQLGTLAFNTNTPTVGACRPVGVSFAYYLDYRSGAAVEGTDGMAARRLGDYLSASPSIVRLLDGTIRALVRTDAPSTVSAPVPTAATPLDTRRVSWRELVTEQ</sequence>
<dbReference type="InterPro" id="IPR018391">
    <property type="entry name" value="PQQ_b-propeller_rpt"/>
</dbReference>
<keyword evidence="5" id="KW-0106">Calcium</keyword>
<keyword evidence="11" id="KW-1185">Reference proteome</keyword>
<reference evidence="10" key="1">
    <citation type="submission" date="2014-02" db="EMBL/GenBank/DDBJ databases">
        <title>Expanding our view of genomic diversity in Candidatus Accumulibacter clades.</title>
        <authorList>
            <person name="Skennerton C.T."/>
            <person name="Barr J.J."/>
            <person name="Slater F.R."/>
            <person name="Bond P.L."/>
            <person name="Tyson G.W."/>
        </authorList>
    </citation>
    <scope>NUCLEOTIDE SEQUENCE [LARGE SCALE GENOMIC DNA]</scope>
</reference>
<feature type="chain" id="PRO_5001462560" evidence="8">
    <location>
        <begin position="26"/>
        <end position="1925"/>
    </location>
</feature>
<evidence type="ECO:0000256" key="6">
    <source>
        <dbReference type="ARBA" id="ARBA00023263"/>
    </source>
</evidence>
<feature type="compositionally biased region" description="Low complexity" evidence="7">
    <location>
        <begin position="534"/>
        <end position="548"/>
    </location>
</feature>
<evidence type="ECO:0000256" key="8">
    <source>
        <dbReference type="SAM" id="SignalP"/>
    </source>
</evidence>
<dbReference type="STRING" id="1454004.AW11_01622"/>
<comment type="subcellular location">
    <subcellularLocation>
        <location evidence="1">Fimbrium</location>
    </subcellularLocation>
</comment>
<dbReference type="SUPFAM" id="SSF50998">
    <property type="entry name" value="Quinoprotein alcohol dehydrogenase-like"/>
    <property type="match status" value="1"/>
</dbReference>
<evidence type="ECO:0000313" key="11">
    <source>
        <dbReference type="Proteomes" id="UP000022141"/>
    </source>
</evidence>
<accession>A0A011P2V3</accession>
<feature type="signal peptide" evidence="8">
    <location>
        <begin position="1"/>
        <end position="25"/>
    </location>
</feature>
<keyword evidence="6" id="KW-0281">Fimbrium</keyword>
<protein>
    <submittedName>
        <fullName evidence="10">Tfp pilus assembly protein, tip-associated adhesin PilY1</fullName>
    </submittedName>
</protein>
<gene>
    <name evidence="10" type="ORF">AW11_01622</name>
</gene>